<feature type="transmembrane region" description="Helical" evidence="1">
    <location>
        <begin position="63"/>
        <end position="82"/>
    </location>
</feature>
<gene>
    <name evidence="2" type="ORF">FO442_12905</name>
</gene>
<name>A0A556MPV6_9FLAO</name>
<feature type="transmembrane region" description="Helical" evidence="1">
    <location>
        <begin position="23"/>
        <end position="43"/>
    </location>
</feature>
<sequence>MHFLKKLDIFLLEKFPLLWHTKLPYAACFSIIISALFYVWGYIFTTEFLINRFPESSYFERSNALLCFLIINAIFIIVWALAFYRKSAVKNLYPLQRFYFTRLLCSFLFIFWSLTWSFTTFNWGVKSKIRNLAPLTELEEHIRTINFADAFLFNNSFTYDTYIQTFHPDVSKIRFDYNDSVWKDVPTILCRDTVQFNSTESKYVKKMHPLEIKETTYHPSEHPWNNDTVENKLVQFLLTQSRVTKIDCYGTNETLYLIGAKKLNQLCPNGLNDLRNFCKEKISPSYFEYEKYDNIFLEYAARRFHFRGWYYRDDNFSIKINKDFNDFLSQSSQADVLQLLNKYERLLNRHQIGYSLNTSEILDYVWKRKHNMNFSPIVGQSSNNPKQVELDRARFGNLENYEAYKSQTDDVYEQPWYFVETGQLEQLYSNSLRAHDPAINWMAFIVSIFFALGCALVFFLFAIGNPINLIIVASAGGVFVILNILFFVVFLEYHGSDYGTYKNTEFRLFSQLMVFSAILYALFYIFYQGKNVSKRLLLITFNLCFALSVLFPAFLFLFLESVLKTEYLDSCSDSHTIHSLFYYWVQDPIVIWVSAFSAILLFTHFIKPVLAKPE</sequence>
<keyword evidence="1" id="KW-0812">Transmembrane</keyword>
<dbReference type="AlphaFoldDB" id="A0A556MPV6"/>
<protein>
    <submittedName>
        <fullName evidence="2">Uncharacterized protein</fullName>
    </submittedName>
</protein>
<keyword evidence="1" id="KW-0472">Membrane</keyword>
<dbReference type="Proteomes" id="UP000316008">
    <property type="component" value="Unassembled WGS sequence"/>
</dbReference>
<dbReference type="RefSeq" id="WP_144333615.1">
    <property type="nucleotide sequence ID" value="NZ_VLPL01000006.1"/>
</dbReference>
<feature type="transmembrane region" description="Helical" evidence="1">
    <location>
        <begin position="589"/>
        <end position="610"/>
    </location>
</feature>
<evidence type="ECO:0000313" key="3">
    <source>
        <dbReference type="Proteomes" id="UP000316008"/>
    </source>
</evidence>
<comment type="caution">
    <text evidence="2">The sequence shown here is derived from an EMBL/GenBank/DDBJ whole genome shotgun (WGS) entry which is preliminary data.</text>
</comment>
<keyword evidence="1" id="KW-1133">Transmembrane helix</keyword>
<dbReference type="EMBL" id="VLPL01000006">
    <property type="protein sequence ID" value="TSJ41984.1"/>
    <property type="molecule type" value="Genomic_DNA"/>
</dbReference>
<reference evidence="2 3" key="1">
    <citation type="submission" date="2019-07" db="EMBL/GenBank/DDBJ databases">
        <authorList>
            <person name="Huq M.A."/>
        </authorList>
    </citation>
    <scope>NUCLEOTIDE SEQUENCE [LARGE SCALE GENOMIC DNA]</scope>
    <source>
        <strain evidence="2 3">MAH-3</strain>
    </source>
</reference>
<evidence type="ECO:0000313" key="2">
    <source>
        <dbReference type="EMBL" id="TSJ41984.1"/>
    </source>
</evidence>
<feature type="transmembrane region" description="Helical" evidence="1">
    <location>
        <begin position="441"/>
        <end position="462"/>
    </location>
</feature>
<accession>A0A556MPV6</accession>
<evidence type="ECO:0000256" key="1">
    <source>
        <dbReference type="SAM" id="Phobius"/>
    </source>
</evidence>
<organism evidence="2 3">
    <name type="scientific">Fluviicola chungangensis</name>
    <dbReference type="NCBI Taxonomy" id="2597671"/>
    <lineage>
        <taxon>Bacteria</taxon>
        <taxon>Pseudomonadati</taxon>
        <taxon>Bacteroidota</taxon>
        <taxon>Flavobacteriia</taxon>
        <taxon>Flavobacteriales</taxon>
        <taxon>Crocinitomicaceae</taxon>
        <taxon>Fluviicola</taxon>
    </lineage>
</organism>
<feature type="transmembrane region" description="Helical" evidence="1">
    <location>
        <begin position="469"/>
        <end position="488"/>
    </location>
</feature>
<feature type="transmembrane region" description="Helical" evidence="1">
    <location>
        <begin position="536"/>
        <end position="559"/>
    </location>
</feature>
<dbReference type="OrthoDB" id="996104at2"/>
<proteinExistence type="predicted"/>
<feature type="transmembrane region" description="Helical" evidence="1">
    <location>
        <begin position="103"/>
        <end position="125"/>
    </location>
</feature>
<feature type="transmembrane region" description="Helical" evidence="1">
    <location>
        <begin position="508"/>
        <end position="527"/>
    </location>
</feature>
<keyword evidence="3" id="KW-1185">Reference proteome</keyword>